<gene>
    <name evidence="4" type="ORF">GCM10008943_29960</name>
</gene>
<dbReference type="PRINTS" id="PR00455">
    <property type="entry name" value="HTHTETR"/>
</dbReference>
<dbReference type="PANTHER" id="PTHR30055:SF181">
    <property type="entry name" value="BLR6905 PROTEIN"/>
    <property type="match status" value="1"/>
</dbReference>
<evidence type="ECO:0000259" key="3">
    <source>
        <dbReference type="PROSITE" id="PS50977"/>
    </source>
</evidence>
<dbReference type="InterPro" id="IPR050109">
    <property type="entry name" value="HTH-type_TetR-like_transc_reg"/>
</dbReference>
<dbReference type="PROSITE" id="PS50977">
    <property type="entry name" value="HTH_TETR_2"/>
    <property type="match status" value="1"/>
</dbReference>
<protein>
    <submittedName>
        <fullName evidence="4">TetR/AcrR family transcriptional regulator</fullName>
    </submittedName>
</protein>
<reference evidence="4 5" key="1">
    <citation type="journal article" date="2019" name="Int. J. Syst. Evol. Microbiol.">
        <title>The Global Catalogue of Microorganisms (GCM) 10K type strain sequencing project: providing services to taxonomists for standard genome sequencing and annotation.</title>
        <authorList>
            <consortium name="The Broad Institute Genomics Platform"/>
            <consortium name="The Broad Institute Genome Sequencing Center for Infectious Disease"/>
            <person name="Wu L."/>
            <person name="Ma J."/>
        </authorList>
    </citation>
    <scope>NUCLEOTIDE SEQUENCE [LARGE SCALE GENOMIC DNA]</scope>
    <source>
        <strain evidence="4 5">JCM 15115</strain>
    </source>
</reference>
<sequence>MTGEEREQQILEEAVRFFAEVGFEGQTRELAKRLSITHAAIYRHFPSKDALIERVYEHVYTKRWRTNWETLILDRTKSLEQRMVEFYLDYADCVFEYEWVRIFISSGMKSYGLPQRYLAIIRNKIIIPAAAELRFQLNQPEGPITEEEQEVFWGLHGSVFYIAIRKFIYDTHINEDIPTTVANTVRVFFKGLTSSDISHRAS</sequence>
<dbReference type="Pfam" id="PF00440">
    <property type="entry name" value="TetR_N"/>
    <property type="match status" value="1"/>
</dbReference>
<feature type="DNA-binding region" description="H-T-H motif" evidence="2">
    <location>
        <begin position="26"/>
        <end position="45"/>
    </location>
</feature>
<dbReference type="Gene3D" id="1.10.357.10">
    <property type="entry name" value="Tetracycline Repressor, domain 2"/>
    <property type="match status" value="1"/>
</dbReference>
<evidence type="ECO:0000256" key="1">
    <source>
        <dbReference type="ARBA" id="ARBA00023125"/>
    </source>
</evidence>
<dbReference type="SUPFAM" id="SSF46689">
    <property type="entry name" value="Homeodomain-like"/>
    <property type="match status" value="1"/>
</dbReference>
<dbReference type="InterPro" id="IPR001647">
    <property type="entry name" value="HTH_TetR"/>
</dbReference>
<organism evidence="4 5">
    <name type="scientific">Paenochrobactrum glaciei</name>
    <dbReference type="NCBI Taxonomy" id="486407"/>
    <lineage>
        <taxon>Bacteria</taxon>
        <taxon>Pseudomonadati</taxon>
        <taxon>Pseudomonadota</taxon>
        <taxon>Alphaproteobacteria</taxon>
        <taxon>Hyphomicrobiales</taxon>
        <taxon>Brucellaceae</taxon>
        <taxon>Paenochrobactrum</taxon>
    </lineage>
</organism>
<dbReference type="Proteomes" id="UP001424441">
    <property type="component" value="Unassembled WGS sequence"/>
</dbReference>
<feature type="domain" description="HTH tetR-type" evidence="3">
    <location>
        <begin position="4"/>
        <end position="63"/>
    </location>
</feature>
<keyword evidence="1 2" id="KW-0238">DNA-binding</keyword>
<evidence type="ECO:0000313" key="5">
    <source>
        <dbReference type="Proteomes" id="UP001424441"/>
    </source>
</evidence>
<keyword evidence="5" id="KW-1185">Reference proteome</keyword>
<proteinExistence type="predicted"/>
<name>A0ABN1GIZ4_9HYPH</name>
<evidence type="ECO:0000256" key="2">
    <source>
        <dbReference type="PROSITE-ProRule" id="PRU00335"/>
    </source>
</evidence>
<accession>A0ABN1GIZ4</accession>
<comment type="caution">
    <text evidence="4">The sequence shown here is derived from an EMBL/GenBank/DDBJ whole genome shotgun (WGS) entry which is preliminary data.</text>
</comment>
<dbReference type="PANTHER" id="PTHR30055">
    <property type="entry name" value="HTH-TYPE TRANSCRIPTIONAL REGULATOR RUTR"/>
    <property type="match status" value="1"/>
</dbReference>
<dbReference type="EMBL" id="BAAADE010000009">
    <property type="protein sequence ID" value="GAA0612521.1"/>
    <property type="molecule type" value="Genomic_DNA"/>
</dbReference>
<evidence type="ECO:0000313" key="4">
    <source>
        <dbReference type="EMBL" id="GAA0612521.1"/>
    </source>
</evidence>
<dbReference type="InterPro" id="IPR009057">
    <property type="entry name" value="Homeodomain-like_sf"/>
</dbReference>